<feature type="transmembrane region" description="Helical" evidence="2">
    <location>
        <begin position="20"/>
        <end position="40"/>
    </location>
</feature>
<evidence type="ECO:0000313" key="3">
    <source>
        <dbReference type="EMBL" id="MBD8049875.1"/>
    </source>
</evidence>
<dbReference type="Pfam" id="PF11306">
    <property type="entry name" value="DUF3108"/>
    <property type="match status" value="1"/>
</dbReference>
<dbReference type="EMBL" id="JACYFT010000001">
    <property type="protein sequence ID" value="MBD8049875.1"/>
    <property type="molecule type" value="Genomic_DNA"/>
</dbReference>
<evidence type="ECO:0000256" key="1">
    <source>
        <dbReference type="SAM" id="MobiDB-lite"/>
    </source>
</evidence>
<dbReference type="RefSeq" id="WP_191818316.1">
    <property type="nucleotide sequence ID" value="NZ_JACYFT010000001.1"/>
</dbReference>
<keyword evidence="2" id="KW-0812">Transmembrane</keyword>
<comment type="caution">
    <text evidence="3">The sequence shown here is derived from an EMBL/GenBank/DDBJ whole genome shotgun (WGS) entry which is preliminary data.</text>
</comment>
<accession>A0A927FEE4</accession>
<proteinExistence type="predicted"/>
<dbReference type="InterPro" id="IPR021457">
    <property type="entry name" value="DUF3108"/>
</dbReference>
<dbReference type="Proteomes" id="UP000647424">
    <property type="component" value="Unassembled WGS sequence"/>
</dbReference>
<organism evidence="3 4">
    <name type="scientific">Limnohabitans radicicola</name>
    <dbReference type="NCBI Taxonomy" id="2771427"/>
    <lineage>
        <taxon>Bacteria</taxon>
        <taxon>Pseudomonadati</taxon>
        <taxon>Pseudomonadota</taxon>
        <taxon>Betaproteobacteria</taxon>
        <taxon>Burkholderiales</taxon>
        <taxon>Comamonadaceae</taxon>
        <taxon>Limnohabitans</taxon>
    </lineage>
</organism>
<name>A0A927FEE4_9BURK</name>
<keyword evidence="2" id="KW-0472">Membrane</keyword>
<reference evidence="3" key="1">
    <citation type="submission" date="2020-09" db="EMBL/GenBank/DDBJ databases">
        <title>Genome seq and assembly of Limnohabitants sp.</title>
        <authorList>
            <person name="Chhetri G."/>
        </authorList>
    </citation>
    <scope>NUCLEOTIDE SEQUENCE</scope>
    <source>
        <strain evidence="3">JUR4</strain>
    </source>
</reference>
<gene>
    <name evidence="3" type="ORF">IC609_04925</name>
</gene>
<feature type="compositionally biased region" description="Pro residues" evidence="1">
    <location>
        <begin position="72"/>
        <end position="100"/>
    </location>
</feature>
<keyword evidence="2" id="KW-1133">Transmembrane helix</keyword>
<evidence type="ECO:0000256" key="2">
    <source>
        <dbReference type="SAM" id="Phobius"/>
    </source>
</evidence>
<dbReference type="AlphaFoldDB" id="A0A927FEE4"/>
<feature type="region of interest" description="Disordered" evidence="1">
    <location>
        <begin position="53"/>
        <end position="135"/>
    </location>
</feature>
<protein>
    <submittedName>
        <fullName evidence="3">DUF3108 domain-containing protein</fullName>
    </submittedName>
</protein>
<evidence type="ECO:0000313" key="4">
    <source>
        <dbReference type="Proteomes" id="UP000647424"/>
    </source>
</evidence>
<sequence length="378" mass="40573">MTAAHDAPERTGPSRRTLTALALVIALVHLALLLGITHTLDWSLQPNTATAPMKTRMIAPPPPTALAERPARLPPPPRRLPPPAPPHAEPPAEASPPALPPTVAEPAASEPIPAVASAEPTASAPEAAAAPPLTPVSTAAPANSWPTMALGTLPPSSLMSYQLTGMDKGFTYHANGELRWQHNPQAYALSLSVKAFLIGSRQWRSTGLIDGSGLSPLKFTDSWRGERASHFDREQKRIVFSSNAPVAALLPGAQDQISLYLQLAGAMAGDPERYPAGTRMLIQTATLRDAVPWLLMLEGQEPLTVAGQTITTTKWVCQPRNQYEARVEMWLSPRHAWMPARIRITQVSGSYIDLNLRSMEPLPPLPLDTPVGEKTTGS</sequence>
<keyword evidence="4" id="KW-1185">Reference proteome</keyword>
<feature type="compositionally biased region" description="Low complexity" evidence="1">
    <location>
        <begin position="113"/>
        <end position="131"/>
    </location>
</feature>